<dbReference type="InterPro" id="IPR050585">
    <property type="entry name" value="Xaa-Pro_dipeptidyl-ppase/CocE"/>
</dbReference>
<name>A0A6L9SC77_9ACTN</name>
<dbReference type="PANTHER" id="PTHR43056">
    <property type="entry name" value="PEPTIDASE S9 PROLYL OLIGOPEPTIDASE"/>
    <property type="match status" value="1"/>
</dbReference>
<accession>A0A6L9SC77</accession>
<dbReference type="Pfam" id="PF02129">
    <property type="entry name" value="Peptidase_S15"/>
    <property type="match status" value="1"/>
</dbReference>
<gene>
    <name evidence="3" type="ORF">G1H10_15715</name>
</gene>
<sequence length="675" mass="74889">MRIRTDFPRRVVVDDVWIPTRDGTRLHARIWRPVDAEVDPVPALLEYLPYRKDDWTAVRDAQRHPWYAGHGYASVRVDLRGSGSSEGVMVDEYTEVELADGVDVVHWLAEQPWCTGAVGMFGISWGGFNSLQIAALRPEPLKAVVTACSTDDRYDNDVHYIGGAVLGIDMPAWAGTMQAFTARPPDPAVVGERWREMWKERLDAAEPFLATWLSHQERDAYWCHGSVCQDYASVDAAVLAVGGWADPYRDTVLRLVENLPGPVRGIVGPWAHRYPDIELPPGPAIGFLQETLRWWDQWLKGRDTGIMDEPLLRVYLQDGVGPATAYPRREGRWVGVDAPPSTRRVIPLSGLGTSALAEPDGTVVVRTPQHTGVDAGRFFPFGNPSDLPPDQRAEDGRSVCFDSAPLAEPLPVLGRPAITLRMSCDVPRANVVARLCDVAPDGSSTLVSRGVLNLMKRHGRDRATPWPPDQVEDVRIDLTATGYVLPAGHRLRLAVSTTYWPWVWPHGEEATLRIDTAGSALRLPLCEDGAPDGQRVTFDGIVFDEPEQAAPLEHRPGTGGDGPERMVTHVVDTGEWTVAVDPNYGGTRVFPDGLHYTERARETYRIRADDPLSATASSEWHIDLSRGEWRASIHTVTEMTATYDDFVVETLLETSDSDGVVAKREWRHRIPRTSA</sequence>
<reference evidence="3 4" key="1">
    <citation type="submission" date="2020-02" db="EMBL/GenBank/DDBJ databases">
        <authorList>
            <person name="Li X.-J."/>
            <person name="Han X.-M."/>
        </authorList>
    </citation>
    <scope>NUCLEOTIDE SEQUENCE [LARGE SCALE GENOMIC DNA]</scope>
    <source>
        <strain evidence="3 4">CCTCC AB 2017055</strain>
    </source>
</reference>
<feature type="domain" description="Xaa-Pro dipeptidyl-peptidase C-terminal" evidence="2">
    <location>
        <begin position="292"/>
        <end position="522"/>
    </location>
</feature>
<dbReference type="GO" id="GO:0008239">
    <property type="term" value="F:dipeptidyl-peptidase activity"/>
    <property type="evidence" value="ECO:0007669"/>
    <property type="project" value="InterPro"/>
</dbReference>
<dbReference type="Gene3D" id="3.40.50.1820">
    <property type="entry name" value="alpha/beta hydrolase"/>
    <property type="match status" value="2"/>
</dbReference>
<dbReference type="Pfam" id="PF08530">
    <property type="entry name" value="PepX_C"/>
    <property type="match status" value="1"/>
</dbReference>
<keyword evidence="4" id="KW-1185">Reference proteome</keyword>
<dbReference type="InterPro" id="IPR008979">
    <property type="entry name" value="Galactose-bd-like_sf"/>
</dbReference>
<dbReference type="SUPFAM" id="SSF49785">
    <property type="entry name" value="Galactose-binding domain-like"/>
    <property type="match status" value="1"/>
</dbReference>
<organism evidence="3 4">
    <name type="scientific">Phytoactinopolyspora halotolerans</name>
    <dbReference type="NCBI Taxonomy" id="1981512"/>
    <lineage>
        <taxon>Bacteria</taxon>
        <taxon>Bacillati</taxon>
        <taxon>Actinomycetota</taxon>
        <taxon>Actinomycetes</taxon>
        <taxon>Jiangellales</taxon>
        <taxon>Jiangellaceae</taxon>
        <taxon>Phytoactinopolyspora</taxon>
    </lineage>
</organism>
<dbReference type="InterPro" id="IPR029058">
    <property type="entry name" value="AB_hydrolase_fold"/>
</dbReference>
<dbReference type="Gene3D" id="2.60.120.260">
    <property type="entry name" value="Galactose-binding domain-like"/>
    <property type="match status" value="1"/>
</dbReference>
<dbReference type="InterPro" id="IPR013736">
    <property type="entry name" value="Xaa-Pro_dipept_C"/>
</dbReference>
<dbReference type="SMART" id="SM00939">
    <property type="entry name" value="PepX_C"/>
    <property type="match status" value="1"/>
</dbReference>
<proteinExistence type="predicted"/>
<evidence type="ECO:0000256" key="1">
    <source>
        <dbReference type="ARBA" id="ARBA00022801"/>
    </source>
</evidence>
<dbReference type="Proteomes" id="UP000475214">
    <property type="component" value="Unassembled WGS sequence"/>
</dbReference>
<evidence type="ECO:0000313" key="3">
    <source>
        <dbReference type="EMBL" id="NEE01620.1"/>
    </source>
</evidence>
<keyword evidence="1 3" id="KW-0378">Hydrolase</keyword>
<dbReference type="PANTHER" id="PTHR43056:SF10">
    <property type="entry name" value="COCE_NOND FAMILY, PUTATIVE (AFU_ORTHOLOGUE AFUA_7G00600)-RELATED"/>
    <property type="match status" value="1"/>
</dbReference>
<dbReference type="RefSeq" id="WP_163739426.1">
    <property type="nucleotide sequence ID" value="NZ_JAAGOA010000010.1"/>
</dbReference>
<evidence type="ECO:0000259" key="2">
    <source>
        <dbReference type="SMART" id="SM00939"/>
    </source>
</evidence>
<dbReference type="AlphaFoldDB" id="A0A6L9SC77"/>
<comment type="caution">
    <text evidence="3">The sequence shown here is derived from an EMBL/GenBank/DDBJ whole genome shotgun (WGS) entry which is preliminary data.</text>
</comment>
<dbReference type="InterPro" id="IPR005674">
    <property type="entry name" value="CocE/Ser_esterase"/>
</dbReference>
<dbReference type="NCBIfam" id="TIGR00976">
    <property type="entry name" value="CocE_NonD"/>
    <property type="match status" value="1"/>
</dbReference>
<dbReference type="SUPFAM" id="SSF53474">
    <property type="entry name" value="alpha/beta-Hydrolases"/>
    <property type="match status" value="1"/>
</dbReference>
<dbReference type="InterPro" id="IPR000383">
    <property type="entry name" value="Xaa-Pro-like_dom"/>
</dbReference>
<evidence type="ECO:0000313" key="4">
    <source>
        <dbReference type="Proteomes" id="UP000475214"/>
    </source>
</evidence>
<protein>
    <submittedName>
        <fullName evidence="3">CocE/NonD family hydrolase</fullName>
    </submittedName>
</protein>
<dbReference type="EMBL" id="JAAGOA010000010">
    <property type="protein sequence ID" value="NEE01620.1"/>
    <property type="molecule type" value="Genomic_DNA"/>
</dbReference>